<gene>
    <name evidence="2" type="ORF">WN51_09387</name>
</gene>
<evidence type="ECO:0000313" key="2">
    <source>
        <dbReference type="EMBL" id="KOX77722.1"/>
    </source>
</evidence>
<dbReference type="AlphaFoldDB" id="A0A0N0BIL5"/>
<organism evidence="2 3">
    <name type="scientific">Melipona quadrifasciata</name>
    <dbReference type="NCBI Taxonomy" id="166423"/>
    <lineage>
        <taxon>Eukaryota</taxon>
        <taxon>Metazoa</taxon>
        <taxon>Ecdysozoa</taxon>
        <taxon>Arthropoda</taxon>
        <taxon>Hexapoda</taxon>
        <taxon>Insecta</taxon>
        <taxon>Pterygota</taxon>
        <taxon>Neoptera</taxon>
        <taxon>Endopterygota</taxon>
        <taxon>Hymenoptera</taxon>
        <taxon>Apocrita</taxon>
        <taxon>Aculeata</taxon>
        <taxon>Apoidea</taxon>
        <taxon>Anthophila</taxon>
        <taxon>Apidae</taxon>
        <taxon>Melipona</taxon>
    </lineage>
</organism>
<feature type="region of interest" description="Disordered" evidence="1">
    <location>
        <begin position="41"/>
        <end position="79"/>
    </location>
</feature>
<evidence type="ECO:0000313" key="3">
    <source>
        <dbReference type="Proteomes" id="UP000053105"/>
    </source>
</evidence>
<dbReference type="Proteomes" id="UP000053105">
    <property type="component" value="Unassembled WGS sequence"/>
</dbReference>
<sequence>MPDTTLLPLQLSNFEAVQNGLTSFTIGHTNRSTAVAVRRGVHGNAVSSPKRAPILSMEKKKQQQQQQQRASEGWDGKPTPLFKTLLDELPLKIKSDRTEWATEKIALPPGSVVISNYGSMDPAAHNSEKYNRHRVVLATECRYTFLNRVSQLRGQNEYSTHHEGNGNYTIGHNLMVLSTNGKKTHTDATTMINQALVKPNMKITISNSRWVLGRVAGPPAACPFRTDKPKDTIPATSMDMLSSMPVFPDLDPRGRRPCSFEPFLQDMNAFGTKPVFGYGAEPGSMHVQPSPSMTLRLRESHAIVSPFAAWMDYQQATVFGKQKSSRDKRGSKKCVIQESQIRSRQTPVFAFIFQKYLDLPKNAETPHKFLSFVRRAQVPNILRNGNFEINRVGELIKAHTAEREKITLTQKGVGWLAGWLDGWLAGWLAGWLDGWMAGWLAGPALGRGYQNEANCQRVGNRGKDGHRVMTVRGLEMMQTRRRSLSHYMQALNPQFSKKSKKGTGIAEMQVRFVTSRRLKHIDGYFVRRMDETKGVYVVYGQVVHSFECFSVILLEKQRKDQRYDCVKNC</sequence>
<dbReference type="EMBL" id="KQ435729">
    <property type="protein sequence ID" value="KOX77722.1"/>
    <property type="molecule type" value="Genomic_DNA"/>
</dbReference>
<name>A0A0N0BIL5_9HYME</name>
<keyword evidence="3" id="KW-1185">Reference proteome</keyword>
<protein>
    <submittedName>
        <fullName evidence="2">Uncharacterized protein C03B1.10</fullName>
    </submittedName>
</protein>
<proteinExistence type="predicted"/>
<reference evidence="2 3" key="1">
    <citation type="submission" date="2015-07" db="EMBL/GenBank/DDBJ databases">
        <title>The genome of Melipona quadrifasciata.</title>
        <authorList>
            <person name="Pan H."/>
            <person name="Kapheim K."/>
        </authorList>
    </citation>
    <scope>NUCLEOTIDE SEQUENCE [LARGE SCALE GENOMIC DNA]</scope>
    <source>
        <strain evidence="2">0111107301</strain>
        <tissue evidence="2">Whole body</tissue>
    </source>
</reference>
<dbReference type="OrthoDB" id="8123991at2759"/>
<accession>A0A0N0BIL5</accession>
<evidence type="ECO:0000256" key="1">
    <source>
        <dbReference type="SAM" id="MobiDB-lite"/>
    </source>
</evidence>